<dbReference type="Proteomes" id="UP000017861">
    <property type="component" value="Unassembled WGS sequence"/>
</dbReference>
<protein>
    <recommendedName>
        <fullName evidence="5">EGF-like domain-containing protein</fullName>
    </recommendedName>
</protein>
<evidence type="ECO:0000313" key="3">
    <source>
        <dbReference type="EMBL" id="ESS65280.1"/>
    </source>
</evidence>
<keyword evidence="1" id="KW-0812">Transmembrane</keyword>
<keyword evidence="1" id="KW-1133">Transmembrane helix</keyword>
<evidence type="ECO:0000313" key="4">
    <source>
        <dbReference type="Proteomes" id="UP000017861"/>
    </source>
</evidence>
<gene>
    <name evidence="3" type="ORF">TCDM_06428</name>
</gene>
<name>V5AWR0_TRYCR</name>
<evidence type="ECO:0000256" key="2">
    <source>
        <dbReference type="SAM" id="SignalP"/>
    </source>
</evidence>
<feature type="signal peptide" evidence="2">
    <location>
        <begin position="1"/>
        <end position="23"/>
    </location>
</feature>
<dbReference type="VEuPathDB" id="TriTrypDB:TCDM_06428"/>
<dbReference type="AlphaFoldDB" id="V5AWR0"/>
<keyword evidence="1" id="KW-0472">Membrane</keyword>
<dbReference type="EMBL" id="AYLP01000068">
    <property type="protein sequence ID" value="ESS65280.1"/>
    <property type="molecule type" value="Genomic_DNA"/>
</dbReference>
<keyword evidence="2" id="KW-0732">Signal</keyword>
<feature type="transmembrane region" description="Helical" evidence="1">
    <location>
        <begin position="235"/>
        <end position="254"/>
    </location>
</feature>
<evidence type="ECO:0000256" key="1">
    <source>
        <dbReference type="SAM" id="Phobius"/>
    </source>
</evidence>
<feature type="chain" id="PRO_5004730984" description="EGF-like domain-containing protein" evidence="2">
    <location>
        <begin position="24"/>
        <end position="319"/>
    </location>
</feature>
<dbReference type="OrthoDB" id="272535at2759"/>
<evidence type="ECO:0008006" key="5">
    <source>
        <dbReference type="Google" id="ProtNLM"/>
    </source>
</evidence>
<accession>V5AWR0</accession>
<organism evidence="3 4">
    <name type="scientific">Trypanosoma cruzi Dm28c</name>
    <dbReference type="NCBI Taxonomy" id="1416333"/>
    <lineage>
        <taxon>Eukaryota</taxon>
        <taxon>Discoba</taxon>
        <taxon>Euglenozoa</taxon>
        <taxon>Kinetoplastea</taxon>
        <taxon>Metakinetoplastina</taxon>
        <taxon>Trypanosomatida</taxon>
        <taxon>Trypanosomatidae</taxon>
        <taxon>Trypanosoma</taxon>
        <taxon>Schizotrypanum</taxon>
    </lineage>
</organism>
<proteinExistence type="predicted"/>
<sequence length="319" mass="35247">MTFLSACVLFLVGVFFTPFCARAAAISTNSCPTDCDNAASWCHEVFYRGGSVSSGDCGNYSFECTCNNASAIVVKRNEGVCTWEGSFDTGEPEGNYCFKYTALCPTNCSNIDLWASQCANDVVCEESKNEYHFNCTTCEGRAYSIVGNGISCKKQFSSKNHNCDPLITCNGHGCCRKTDDPLNDSPCICFKDSQRGYWAPPTCANCDDDYDPSRGNCTRPRPGIQKILSSIGTTWTMVLPNLAILFLFVVFGVTRAEFESDRRFQSAALRKTGLSAVQVARRQQRGLFRSKYIPKRPAQSRCFLNEGETQTQRRGAPAY</sequence>
<reference evidence="3 4" key="1">
    <citation type="journal article" date="2014" name="Genome Announc.">
        <title>Trypanosoma cruzi Clone Dm28c Draft Genome Sequence.</title>
        <authorList>
            <person name="Grisard E.C."/>
            <person name="Teixeira S.M."/>
            <person name="de Almeida L.G."/>
            <person name="Stoco P.H."/>
            <person name="Gerber A.L."/>
            <person name="Talavera-Lopez C."/>
            <person name="Lima O.C."/>
            <person name="Andersson B."/>
            <person name="de Vasconcelos A.T."/>
        </authorList>
    </citation>
    <scope>NUCLEOTIDE SEQUENCE [LARGE SCALE GENOMIC DNA]</scope>
    <source>
        <strain evidence="3 4">Dm28c</strain>
    </source>
</reference>
<comment type="caution">
    <text evidence="3">The sequence shown here is derived from an EMBL/GenBank/DDBJ whole genome shotgun (WGS) entry which is preliminary data.</text>
</comment>